<evidence type="ECO:0000313" key="8">
    <source>
        <dbReference type="Proteomes" id="UP000266188"/>
    </source>
</evidence>
<evidence type="ECO:0000313" key="7">
    <source>
        <dbReference type="EMBL" id="RJE22559.1"/>
    </source>
</evidence>
<feature type="transmembrane region" description="Helical" evidence="5">
    <location>
        <begin position="348"/>
        <end position="371"/>
    </location>
</feature>
<dbReference type="SUPFAM" id="SSF103473">
    <property type="entry name" value="MFS general substrate transporter"/>
    <property type="match status" value="1"/>
</dbReference>
<dbReference type="Gene3D" id="1.20.1250.20">
    <property type="entry name" value="MFS general substrate transporter like domains"/>
    <property type="match status" value="1"/>
</dbReference>
<dbReference type="OrthoDB" id="5215911at2759"/>
<accession>A0A3A2ZH67</accession>
<keyword evidence="4 5" id="KW-0472">Membrane</keyword>
<feature type="transmembrane region" description="Helical" evidence="5">
    <location>
        <begin position="208"/>
        <end position="228"/>
    </location>
</feature>
<comment type="subcellular location">
    <subcellularLocation>
        <location evidence="1">Membrane</location>
        <topology evidence="1">Multi-pass membrane protein</topology>
    </subcellularLocation>
</comment>
<dbReference type="GO" id="GO:0005886">
    <property type="term" value="C:plasma membrane"/>
    <property type="evidence" value="ECO:0007669"/>
    <property type="project" value="TreeGrafter"/>
</dbReference>
<feature type="transmembrane region" description="Helical" evidence="5">
    <location>
        <begin position="392"/>
        <end position="411"/>
    </location>
</feature>
<feature type="transmembrane region" description="Helical" evidence="5">
    <location>
        <begin position="55"/>
        <end position="75"/>
    </location>
</feature>
<dbReference type="Proteomes" id="UP000266188">
    <property type="component" value="Unassembled WGS sequence"/>
</dbReference>
<feature type="transmembrane region" description="Helical" evidence="5">
    <location>
        <begin position="303"/>
        <end position="328"/>
    </location>
</feature>
<evidence type="ECO:0000256" key="3">
    <source>
        <dbReference type="ARBA" id="ARBA00022989"/>
    </source>
</evidence>
<feature type="transmembrane region" description="Helical" evidence="5">
    <location>
        <begin position="149"/>
        <end position="171"/>
    </location>
</feature>
<comment type="caution">
    <text evidence="7">The sequence shown here is derived from an EMBL/GenBank/DDBJ whole genome shotgun (WGS) entry which is preliminary data.</text>
</comment>
<evidence type="ECO:0000256" key="4">
    <source>
        <dbReference type="ARBA" id="ARBA00023136"/>
    </source>
</evidence>
<evidence type="ECO:0000256" key="1">
    <source>
        <dbReference type="ARBA" id="ARBA00004141"/>
    </source>
</evidence>
<organism evidence="7 8">
    <name type="scientific">Aspergillus sclerotialis</name>
    <dbReference type="NCBI Taxonomy" id="2070753"/>
    <lineage>
        <taxon>Eukaryota</taxon>
        <taxon>Fungi</taxon>
        <taxon>Dikarya</taxon>
        <taxon>Ascomycota</taxon>
        <taxon>Pezizomycotina</taxon>
        <taxon>Eurotiomycetes</taxon>
        <taxon>Eurotiomycetidae</taxon>
        <taxon>Eurotiales</taxon>
        <taxon>Aspergillaceae</taxon>
        <taxon>Aspergillus</taxon>
        <taxon>Aspergillus subgen. Polypaecilum</taxon>
    </lineage>
</organism>
<dbReference type="InterPro" id="IPR036259">
    <property type="entry name" value="MFS_trans_sf"/>
</dbReference>
<evidence type="ECO:0000259" key="6">
    <source>
        <dbReference type="PROSITE" id="PS50850"/>
    </source>
</evidence>
<protein>
    <submittedName>
        <fullName evidence="7">Transporter</fullName>
    </submittedName>
</protein>
<name>A0A3A2ZH67_9EURO</name>
<dbReference type="PANTHER" id="PTHR23502:SF50">
    <property type="entry name" value="TRANSPORTER, PUTATIVE (AFU_ORTHOLOGUE AFUA_5G00430)-RELATED"/>
    <property type="match status" value="1"/>
</dbReference>
<evidence type="ECO:0000256" key="5">
    <source>
        <dbReference type="SAM" id="Phobius"/>
    </source>
</evidence>
<feature type="domain" description="Major facilitator superfamily (MFS) profile" evidence="6">
    <location>
        <begin position="53"/>
        <end position="509"/>
    </location>
</feature>
<feature type="transmembrane region" description="Helical" evidence="5">
    <location>
        <begin position="451"/>
        <end position="474"/>
    </location>
</feature>
<feature type="transmembrane region" description="Helical" evidence="5">
    <location>
        <begin position="417"/>
        <end position="444"/>
    </location>
</feature>
<feature type="transmembrane region" description="Helical" evidence="5">
    <location>
        <begin position="95"/>
        <end position="112"/>
    </location>
</feature>
<keyword evidence="3 5" id="KW-1133">Transmembrane helix</keyword>
<proteinExistence type="predicted"/>
<dbReference type="Pfam" id="PF07690">
    <property type="entry name" value="MFS_1"/>
    <property type="match status" value="1"/>
</dbReference>
<dbReference type="PANTHER" id="PTHR23502">
    <property type="entry name" value="MAJOR FACILITATOR SUPERFAMILY"/>
    <property type="match status" value="1"/>
</dbReference>
<dbReference type="AlphaFoldDB" id="A0A3A2ZH67"/>
<dbReference type="PROSITE" id="PS50850">
    <property type="entry name" value="MFS"/>
    <property type="match status" value="1"/>
</dbReference>
<sequence length="532" mass="58745">MDIQTPNSDPSQFPPGTIRLEDRRASHSELALSPTPSDDPDDPLNWSSLRKGVNFALTCSYVCFAFVLVDINSLAYRGYISELGLTYRTFNVASGANFVGLALGCLFFLPCVHKFGRRPIYLISALVQFACAVWWANFHTAGELIGVNLLAGFAGSISEAIVMITIVDLFFVHQRARLNGIFVFMQSLGTTAGPIAMGYVVVDLGWRWMWWIIAIFLGVNFLLVLFFFEESKYVPTFVGQSTSSRVPVTVENSKGEEVGEKIAKPVTTRMSSGPGRSRKPIRQRLAFVTKTPGPIWQHFYQPLIVLVFLPAVAYTATAYGTILAFFSAMASASSYFLIYPPYNFSPSAIGLFHLGGFIGALLGTLIMSPLIDWTIVPLSKRNTGIFEPEMRLWMSIPAALINCAALLIYGIGLGRVLHWAIIAFAQGMFGFGFITSADVALTYLSDSYPDILADALVAVVVTRNAFAAIIRFAFTAWLQGMGIRNTFILIGVIALVSMSVPIVLIFCGKRARVRTAEKYRRFAKKQQVHRQF</sequence>
<gene>
    <name evidence="7" type="ORF">PHISCL_05105</name>
</gene>
<feature type="transmembrane region" description="Helical" evidence="5">
    <location>
        <begin position="178"/>
        <end position="202"/>
    </location>
</feature>
<dbReference type="InterPro" id="IPR011701">
    <property type="entry name" value="MFS"/>
</dbReference>
<evidence type="ECO:0000256" key="2">
    <source>
        <dbReference type="ARBA" id="ARBA00022692"/>
    </source>
</evidence>
<keyword evidence="8" id="KW-1185">Reference proteome</keyword>
<dbReference type="STRING" id="2070753.A0A3A2ZH67"/>
<dbReference type="EMBL" id="MVGC01000162">
    <property type="protein sequence ID" value="RJE22559.1"/>
    <property type="molecule type" value="Genomic_DNA"/>
</dbReference>
<feature type="transmembrane region" description="Helical" evidence="5">
    <location>
        <begin position="119"/>
        <end position="137"/>
    </location>
</feature>
<feature type="transmembrane region" description="Helical" evidence="5">
    <location>
        <begin position="486"/>
        <end position="508"/>
    </location>
</feature>
<keyword evidence="2 5" id="KW-0812">Transmembrane</keyword>
<dbReference type="GO" id="GO:0022857">
    <property type="term" value="F:transmembrane transporter activity"/>
    <property type="evidence" value="ECO:0007669"/>
    <property type="project" value="InterPro"/>
</dbReference>
<reference evidence="8" key="1">
    <citation type="submission" date="2017-02" db="EMBL/GenBank/DDBJ databases">
        <authorList>
            <person name="Tafer H."/>
            <person name="Lopandic K."/>
        </authorList>
    </citation>
    <scope>NUCLEOTIDE SEQUENCE [LARGE SCALE GENOMIC DNA]</scope>
    <source>
        <strain evidence="8">CBS 366.77</strain>
    </source>
</reference>
<dbReference type="InterPro" id="IPR020846">
    <property type="entry name" value="MFS_dom"/>
</dbReference>